<feature type="compositionally biased region" description="Basic and acidic residues" evidence="1">
    <location>
        <begin position="101"/>
        <end position="110"/>
    </location>
</feature>
<feature type="compositionally biased region" description="Polar residues" evidence="1">
    <location>
        <begin position="142"/>
        <end position="154"/>
    </location>
</feature>
<reference evidence="2" key="1">
    <citation type="submission" date="2021-03" db="EMBL/GenBank/DDBJ databases">
        <authorList>
            <person name="Li Z."/>
            <person name="Yang C."/>
        </authorList>
    </citation>
    <scope>NUCLEOTIDE SEQUENCE</scope>
    <source>
        <strain evidence="2">Dzin_1.0</strain>
        <tissue evidence="2">Leaf</tissue>
    </source>
</reference>
<accession>A0A9D5HRI4</accession>
<protein>
    <submittedName>
        <fullName evidence="2">Uncharacterized protein</fullName>
    </submittedName>
</protein>
<dbReference type="Proteomes" id="UP001085076">
    <property type="component" value="Miscellaneous, Linkage group lg01"/>
</dbReference>
<feature type="compositionally biased region" description="Basic and acidic residues" evidence="1">
    <location>
        <begin position="225"/>
        <end position="235"/>
    </location>
</feature>
<evidence type="ECO:0000313" key="3">
    <source>
        <dbReference type="Proteomes" id="UP001085076"/>
    </source>
</evidence>
<feature type="compositionally biased region" description="Polar residues" evidence="1">
    <location>
        <begin position="252"/>
        <end position="264"/>
    </location>
</feature>
<comment type="caution">
    <text evidence="2">The sequence shown here is derived from an EMBL/GenBank/DDBJ whole genome shotgun (WGS) entry which is preliminary data.</text>
</comment>
<proteinExistence type="predicted"/>
<evidence type="ECO:0000256" key="1">
    <source>
        <dbReference type="SAM" id="MobiDB-lite"/>
    </source>
</evidence>
<dbReference type="AlphaFoldDB" id="A0A9D5HRI4"/>
<name>A0A9D5HRI4_9LILI</name>
<organism evidence="2 3">
    <name type="scientific">Dioscorea zingiberensis</name>
    <dbReference type="NCBI Taxonomy" id="325984"/>
    <lineage>
        <taxon>Eukaryota</taxon>
        <taxon>Viridiplantae</taxon>
        <taxon>Streptophyta</taxon>
        <taxon>Embryophyta</taxon>
        <taxon>Tracheophyta</taxon>
        <taxon>Spermatophyta</taxon>
        <taxon>Magnoliopsida</taxon>
        <taxon>Liliopsida</taxon>
        <taxon>Dioscoreales</taxon>
        <taxon>Dioscoreaceae</taxon>
        <taxon>Dioscorea</taxon>
    </lineage>
</organism>
<gene>
    <name evidence="2" type="ORF">J5N97_003783</name>
</gene>
<sequence length="323" mass="35835">MSSMTAMEGLEMVKPRRLTRRRDQGREERMEISLRLREEEEWEGDDVGGSTGIDETQANVSGTRPMNMDSIGKGKAPMDTGTSQLNDDAGIHSTQSTTILADKEKDKENTFGRWTTVERYTNKGRKPVQARRSSGEEPRKTIVSSRFASLQEQPAVTVDVTTEPKAHVSNGQTSEPVGDVGDKHVAPPRHSLKNAGRGGRSSTTRGGMPNRGSNGSQCGPGSQKEMVRWEHEKVHTQRQAPARRGSGGHASTVLSSRTLSTWRATSDELQEDDWEDGEVENPPLRLMSSIDRLEFEKRNEPNNPLALVPRSSKYHFDLVDKIT</sequence>
<feature type="compositionally biased region" description="Polar residues" evidence="1">
    <location>
        <begin position="80"/>
        <end position="99"/>
    </location>
</feature>
<reference evidence="2" key="2">
    <citation type="journal article" date="2022" name="Hortic Res">
        <title>The genome of Dioscorea zingiberensis sheds light on the biosynthesis, origin and evolution of the medicinally important diosgenin saponins.</title>
        <authorList>
            <person name="Li Y."/>
            <person name="Tan C."/>
            <person name="Li Z."/>
            <person name="Guo J."/>
            <person name="Li S."/>
            <person name="Chen X."/>
            <person name="Wang C."/>
            <person name="Dai X."/>
            <person name="Yang H."/>
            <person name="Song W."/>
            <person name="Hou L."/>
            <person name="Xu J."/>
            <person name="Tong Z."/>
            <person name="Xu A."/>
            <person name="Yuan X."/>
            <person name="Wang W."/>
            <person name="Yang Q."/>
            <person name="Chen L."/>
            <person name="Sun Z."/>
            <person name="Wang K."/>
            <person name="Pan B."/>
            <person name="Chen J."/>
            <person name="Bao Y."/>
            <person name="Liu F."/>
            <person name="Qi X."/>
            <person name="Gang D.R."/>
            <person name="Wen J."/>
            <person name="Li J."/>
        </authorList>
    </citation>
    <scope>NUCLEOTIDE SEQUENCE</scope>
    <source>
        <strain evidence="2">Dzin_1.0</strain>
    </source>
</reference>
<feature type="compositionally biased region" description="Basic and acidic residues" evidence="1">
    <location>
        <begin position="21"/>
        <end position="38"/>
    </location>
</feature>
<feature type="compositionally biased region" description="Acidic residues" evidence="1">
    <location>
        <begin position="268"/>
        <end position="279"/>
    </location>
</feature>
<dbReference type="EMBL" id="JAGGNH010000001">
    <property type="protein sequence ID" value="KAJ0985427.1"/>
    <property type="molecule type" value="Genomic_DNA"/>
</dbReference>
<keyword evidence="3" id="KW-1185">Reference proteome</keyword>
<feature type="compositionally biased region" description="Polar residues" evidence="1">
    <location>
        <begin position="211"/>
        <end position="220"/>
    </location>
</feature>
<feature type="region of interest" description="Disordered" evidence="1">
    <location>
        <begin position="1"/>
        <end position="285"/>
    </location>
</feature>
<evidence type="ECO:0000313" key="2">
    <source>
        <dbReference type="EMBL" id="KAJ0985427.1"/>
    </source>
</evidence>
<feature type="compositionally biased region" description="Polar residues" evidence="1">
    <location>
        <begin position="53"/>
        <end position="64"/>
    </location>
</feature>